<keyword evidence="6" id="KW-0325">Glycoprotein</keyword>
<sequence length="319" mass="34707">MKSVGLALLASTAMLSGVDAHGRMLVPPHRGHMFRLPQFNFFPADYDDDGLSAGGIGSTKSGKHGVCGDPYNGARHHETGGKYGLFPKYGAKAIGKCYAPGSTVDIDIQITANHKGYFTFGLCKLNGKDDKETEECFQDLVQPNGEKQWKLPAGRKTFSMQYDLPKGVTCDGDSHCVLRWWYVGWNNPDDDINGQEQFWNCADIYISDSCGAEKPTSRPTDSPTDSPDDDQTPAPTSHQPKPKPSDKPTRAPTSKPSAKPTTKPSSQPKPTAKPIDVKDAKKAWEQCGGKDYTGNVACASGLSCVKQDDWYSQCMPAKH</sequence>
<dbReference type="InterPro" id="IPR052282">
    <property type="entry name" value="Starch-active_LPMO"/>
</dbReference>
<name>A0A0A7CNF4_ACHHY</name>
<dbReference type="GO" id="GO:0030248">
    <property type="term" value="F:cellulose binding"/>
    <property type="evidence" value="ECO:0007669"/>
    <property type="project" value="InterPro"/>
</dbReference>
<gene>
    <name evidence="12" type="ORF">ACHHYP_06007</name>
</gene>
<dbReference type="InterPro" id="IPR035971">
    <property type="entry name" value="CBD_sf"/>
</dbReference>
<feature type="region of interest" description="Disordered" evidence="8">
    <location>
        <begin position="211"/>
        <end position="281"/>
    </location>
</feature>
<dbReference type="SMART" id="SM00236">
    <property type="entry name" value="fCBD"/>
    <property type="match status" value="1"/>
</dbReference>
<comment type="similarity">
    <text evidence="7">Belongs to the polysaccharide monooxygenase AA13 family.</text>
</comment>
<dbReference type="EMBL" id="JNBR01000724">
    <property type="protein sequence ID" value="OQR89830.1"/>
    <property type="molecule type" value="Genomic_DNA"/>
</dbReference>
<dbReference type="GO" id="GO:0005576">
    <property type="term" value="C:extracellular region"/>
    <property type="evidence" value="ECO:0007669"/>
    <property type="project" value="InterPro"/>
</dbReference>
<evidence type="ECO:0000313" key="13">
    <source>
        <dbReference type="Proteomes" id="UP000243579"/>
    </source>
</evidence>
<evidence type="ECO:0000256" key="9">
    <source>
        <dbReference type="SAM" id="SignalP"/>
    </source>
</evidence>
<keyword evidence="5" id="KW-1015">Disulfide bond</keyword>
<evidence type="ECO:0000256" key="1">
    <source>
        <dbReference type="ARBA" id="ARBA00001973"/>
    </source>
</evidence>
<dbReference type="Pfam" id="PF00734">
    <property type="entry name" value="CBM_1"/>
    <property type="match status" value="1"/>
</dbReference>
<protein>
    <submittedName>
        <fullName evidence="11">Secreted protein</fullName>
    </submittedName>
</protein>
<dbReference type="EMBL" id="KM038572">
    <property type="protein sequence ID" value="AIG56033.1"/>
    <property type="molecule type" value="Genomic_DNA"/>
</dbReference>
<dbReference type="Proteomes" id="UP000243579">
    <property type="component" value="Unassembled WGS sequence"/>
</dbReference>
<proteinExistence type="inferred from homology"/>
<dbReference type="PANTHER" id="PTHR36575">
    <property type="entry name" value="BINDING PROTEIN, PUTATIVE (AFU_ORTHOLOGUE AFUA_1G14430)-RELATED"/>
    <property type="match status" value="1"/>
</dbReference>
<keyword evidence="3 9" id="KW-0732">Signal</keyword>
<feature type="compositionally biased region" description="Low complexity" evidence="8">
    <location>
        <begin position="251"/>
        <end position="274"/>
    </location>
</feature>
<dbReference type="GO" id="GO:0046872">
    <property type="term" value="F:metal ion binding"/>
    <property type="evidence" value="ECO:0007669"/>
    <property type="project" value="UniProtKB-KW"/>
</dbReference>
<dbReference type="InterPro" id="IPR004302">
    <property type="entry name" value="Cellulose/chitin-bd_N"/>
</dbReference>
<dbReference type="OrthoDB" id="64893at2759"/>
<comment type="cofactor">
    <cofactor evidence="1">
        <name>Cu(2+)</name>
        <dbReference type="ChEBI" id="CHEBI:29036"/>
    </cofactor>
</comment>
<evidence type="ECO:0000256" key="3">
    <source>
        <dbReference type="ARBA" id="ARBA00022729"/>
    </source>
</evidence>
<evidence type="ECO:0000256" key="5">
    <source>
        <dbReference type="ARBA" id="ARBA00023157"/>
    </source>
</evidence>
<dbReference type="InterPro" id="IPR000254">
    <property type="entry name" value="CBD"/>
</dbReference>
<dbReference type="Pfam" id="PF03067">
    <property type="entry name" value="LPMO_10"/>
    <property type="match status" value="1"/>
</dbReference>
<keyword evidence="2" id="KW-0479">Metal-binding</keyword>
<keyword evidence="4" id="KW-0186">Copper</keyword>
<evidence type="ECO:0000256" key="7">
    <source>
        <dbReference type="ARBA" id="ARBA00034311"/>
    </source>
</evidence>
<reference evidence="11 13" key="1">
    <citation type="journal article" date="2014" name="Genome Biol. Evol.">
        <title>The secreted proteins of Achlya hypogyna and Thraustotheca clavata identify the ancestral oomycete secretome and reveal gene acquisitions by horizontal gene transfer.</title>
        <authorList>
            <person name="Misner I."/>
            <person name="Blouin N."/>
            <person name="Leonard G."/>
            <person name="Richards T.A."/>
            <person name="Lane C.E."/>
        </authorList>
    </citation>
    <scope>NUCLEOTIDE SEQUENCE</scope>
    <source>
        <strain evidence="11 13">ATCC 48635</strain>
    </source>
</reference>
<feature type="signal peptide" evidence="9">
    <location>
        <begin position="1"/>
        <end position="20"/>
    </location>
</feature>
<evidence type="ECO:0000256" key="6">
    <source>
        <dbReference type="ARBA" id="ARBA00023180"/>
    </source>
</evidence>
<dbReference type="GO" id="GO:0005975">
    <property type="term" value="P:carbohydrate metabolic process"/>
    <property type="evidence" value="ECO:0007669"/>
    <property type="project" value="InterPro"/>
</dbReference>
<evidence type="ECO:0000313" key="11">
    <source>
        <dbReference type="EMBL" id="AIG56033.1"/>
    </source>
</evidence>
<accession>A0A0A7CNF4</accession>
<dbReference type="PANTHER" id="PTHR36575:SF2">
    <property type="entry name" value="CHITIN-BINDING TYPE-4 DOMAIN-CONTAINING PROTEIN-RELATED"/>
    <property type="match status" value="1"/>
</dbReference>
<feature type="chain" id="PRO_5002037071" evidence="9">
    <location>
        <begin position="21"/>
        <end position="319"/>
    </location>
</feature>
<evidence type="ECO:0000313" key="12">
    <source>
        <dbReference type="EMBL" id="OQR89830.1"/>
    </source>
</evidence>
<dbReference type="PROSITE" id="PS51164">
    <property type="entry name" value="CBM1_2"/>
    <property type="match status" value="1"/>
</dbReference>
<organism evidence="11">
    <name type="scientific">Achlya hypogyna</name>
    <name type="common">Oomycete</name>
    <name type="synonym">Protoachlya hypogyna</name>
    <dbReference type="NCBI Taxonomy" id="1202772"/>
    <lineage>
        <taxon>Eukaryota</taxon>
        <taxon>Sar</taxon>
        <taxon>Stramenopiles</taxon>
        <taxon>Oomycota</taxon>
        <taxon>Saprolegniomycetes</taxon>
        <taxon>Saprolegniales</taxon>
        <taxon>Achlyaceae</taxon>
        <taxon>Achlya</taxon>
    </lineage>
</organism>
<dbReference type="AlphaFoldDB" id="A0A0A7CNF4"/>
<keyword evidence="13" id="KW-1185">Reference proteome</keyword>
<evidence type="ECO:0000259" key="10">
    <source>
        <dbReference type="PROSITE" id="PS51164"/>
    </source>
</evidence>
<dbReference type="SUPFAM" id="SSF57180">
    <property type="entry name" value="Cellulose-binding domain"/>
    <property type="match status" value="1"/>
</dbReference>
<evidence type="ECO:0000256" key="4">
    <source>
        <dbReference type="ARBA" id="ARBA00023008"/>
    </source>
</evidence>
<evidence type="ECO:0000256" key="8">
    <source>
        <dbReference type="SAM" id="MobiDB-lite"/>
    </source>
</evidence>
<feature type="domain" description="CBM1" evidence="10">
    <location>
        <begin position="279"/>
        <end position="315"/>
    </location>
</feature>
<evidence type="ECO:0000256" key="2">
    <source>
        <dbReference type="ARBA" id="ARBA00022723"/>
    </source>
</evidence>